<sequence>MDQIAKIACRVADRGVAVQVLSRFAVSGIPRAGIMLGYGAIPTAEIIEGLRSLRACFDAAPPVS</sequence>
<proteinExistence type="predicted"/>
<comment type="caution">
    <text evidence="1">The sequence shown here is derived from an EMBL/GenBank/DDBJ whole genome shotgun (WGS) entry which is preliminary data.</text>
</comment>
<accession>M5F5H1</accession>
<name>M5F5H1_9HYPH</name>
<gene>
    <name evidence="1" type="ORF">MESS2_480003</name>
</gene>
<dbReference type="AlphaFoldDB" id="M5F5H1"/>
<dbReference type="Proteomes" id="UP000012062">
    <property type="component" value="Unassembled WGS sequence"/>
</dbReference>
<evidence type="ECO:0000313" key="1">
    <source>
        <dbReference type="EMBL" id="CCV07141.1"/>
    </source>
</evidence>
<keyword evidence="2" id="KW-1185">Reference proteome</keyword>
<dbReference type="STRING" id="1297569.MESS2_480003"/>
<reference evidence="1 2" key="1">
    <citation type="submission" date="2013-02" db="EMBL/GenBank/DDBJ databases">
        <authorList>
            <person name="Genoscope - CEA"/>
        </authorList>
    </citation>
    <scope>NUCLEOTIDE SEQUENCE [LARGE SCALE GENOMIC DNA]</scope>
    <source>
        <strain evidence="1 2">STM 2683</strain>
    </source>
</reference>
<dbReference type="EMBL" id="CAUM01000115">
    <property type="protein sequence ID" value="CCV07141.1"/>
    <property type="molecule type" value="Genomic_DNA"/>
</dbReference>
<protein>
    <submittedName>
        <fullName evidence="1">Uncharacterized protein</fullName>
    </submittedName>
</protein>
<organism evidence="1 2">
    <name type="scientific">Mesorhizobium metallidurans STM 2683</name>
    <dbReference type="NCBI Taxonomy" id="1297569"/>
    <lineage>
        <taxon>Bacteria</taxon>
        <taxon>Pseudomonadati</taxon>
        <taxon>Pseudomonadota</taxon>
        <taxon>Alphaproteobacteria</taxon>
        <taxon>Hyphomicrobiales</taxon>
        <taxon>Phyllobacteriaceae</taxon>
        <taxon>Mesorhizobium</taxon>
    </lineage>
</organism>
<evidence type="ECO:0000313" key="2">
    <source>
        <dbReference type="Proteomes" id="UP000012062"/>
    </source>
</evidence>